<evidence type="ECO:0000256" key="1">
    <source>
        <dbReference type="ARBA" id="ARBA00005662"/>
    </source>
</evidence>
<name>A0A1S8KZI7_9CLOT</name>
<comment type="similarity">
    <text evidence="1">Belongs to the CapA family.</text>
</comment>
<dbReference type="InterPro" id="IPR052169">
    <property type="entry name" value="CW_Biosynth-Accessory"/>
</dbReference>
<dbReference type="CDD" id="cd07381">
    <property type="entry name" value="MPP_CapA"/>
    <property type="match status" value="1"/>
</dbReference>
<evidence type="ECO:0000313" key="2">
    <source>
        <dbReference type="EMBL" id="URZ12072.1"/>
    </source>
</evidence>
<dbReference type="Pfam" id="PF09587">
    <property type="entry name" value="PGA_cap"/>
    <property type="match status" value="1"/>
</dbReference>
<dbReference type="STRING" id="84029.CROST_37540"/>
<dbReference type="SUPFAM" id="SSF56300">
    <property type="entry name" value="Metallo-dependent phosphatases"/>
    <property type="match status" value="1"/>
</dbReference>
<organism evidence="2 3">
    <name type="scientific">Clostridium felsineum</name>
    <dbReference type="NCBI Taxonomy" id="36839"/>
    <lineage>
        <taxon>Bacteria</taxon>
        <taxon>Bacillati</taxon>
        <taxon>Bacillota</taxon>
        <taxon>Clostridia</taxon>
        <taxon>Eubacteriales</taxon>
        <taxon>Clostridiaceae</taxon>
        <taxon>Clostridium</taxon>
    </lineage>
</organism>
<dbReference type="InterPro" id="IPR019079">
    <property type="entry name" value="Capsule_synth_CapA"/>
</dbReference>
<dbReference type="Gene3D" id="3.60.21.10">
    <property type="match status" value="1"/>
</dbReference>
<dbReference type="RefSeq" id="WP_077832096.1">
    <property type="nucleotide sequence ID" value="NZ_CP096983.1"/>
</dbReference>
<dbReference type="AlphaFoldDB" id="A0A1S8KZI7"/>
<dbReference type="SMART" id="SM00854">
    <property type="entry name" value="PGA_cap"/>
    <property type="match status" value="1"/>
</dbReference>
<proteinExistence type="inferred from homology"/>
<dbReference type="PANTHER" id="PTHR33393:SF12">
    <property type="entry name" value="CAPSULE BIOSYNTHESIS PROTEIN CAPA"/>
    <property type="match status" value="1"/>
</dbReference>
<reference evidence="2 3" key="1">
    <citation type="submission" date="2022-04" db="EMBL/GenBank/DDBJ databases">
        <title>Genome sequence of C. roseum typestrain.</title>
        <authorList>
            <person name="Poehlein A."/>
            <person name="Schoch T."/>
            <person name="Duerre P."/>
            <person name="Daniel R."/>
        </authorList>
    </citation>
    <scope>NUCLEOTIDE SEQUENCE [LARGE SCALE GENOMIC DNA]</scope>
    <source>
        <strain evidence="2 3">DSM 7320</strain>
    </source>
</reference>
<dbReference type="KEGG" id="crw:CROST_027890"/>
<gene>
    <name evidence="2" type="ORF">CROST_027890</name>
</gene>
<accession>A0A1S8KZI7</accession>
<dbReference type="Proteomes" id="UP000190951">
    <property type="component" value="Chromosome"/>
</dbReference>
<keyword evidence="3" id="KW-1185">Reference proteome</keyword>
<protein>
    <submittedName>
        <fullName evidence="2">Uncharacterized protein</fullName>
    </submittedName>
</protein>
<dbReference type="PANTHER" id="PTHR33393">
    <property type="entry name" value="POLYGLUTAMINE SYNTHESIS ACCESSORY PROTEIN RV0574C-RELATED"/>
    <property type="match status" value="1"/>
</dbReference>
<sequence length="458" mass="53324">MHFKIFIIKQFLRIINIFKGEKYIYSQEYEDNSKYMNFEEKLWWGYKALIRQVEHAQKGKNIEEYFKKQNLFFYKDSDFKVKEKVNITAGGDLSTSEILTQHSFKNLWNEVEEFFFSGDIICSNLETPLYIKKPMSGVPVMCLSAPALNTTKEIFECYSKHGKGINFFSTANNHSLDMGEEGLLATLDFLDKNGYKHRHVGTARDIKEQMNIPIIEKNGIRIAFLAYTYCLNDHDLIPGKEYMANVIRLNKPNTSISLIEEHIKIAHEKNADIIVAMLHWSIEFETYPIENVIKMGHKIIEAGVDIILGGHPHVVQPMEKYKFIDPFTKAKKEGFILYSFGELVSYNTFSKNSRLALLLKLEISKGIQKDKDVTKITGIQVLPIYTLVRKLKNGIYDYRLLDFLKTLSDLRRGKNIYCFTKNQINEIKRLEKLLFEKILPINNKEIIYRNKLGSDKLC</sequence>
<evidence type="ECO:0000313" key="3">
    <source>
        <dbReference type="Proteomes" id="UP000190951"/>
    </source>
</evidence>
<dbReference type="EMBL" id="CP096983">
    <property type="protein sequence ID" value="URZ12072.1"/>
    <property type="molecule type" value="Genomic_DNA"/>
</dbReference>
<dbReference type="InterPro" id="IPR029052">
    <property type="entry name" value="Metallo-depent_PP-like"/>
</dbReference>